<accession>I3SL82</accession>
<protein>
    <submittedName>
        <fullName evidence="1">Uncharacterized protein</fullName>
    </submittedName>
</protein>
<sequence>MGEVFVCWSERLVAEKESFFGTGCLLGRVLKIPLLVVKRGV</sequence>
<name>I3SL82_LOTJA</name>
<evidence type="ECO:0000313" key="1">
    <source>
        <dbReference type="EMBL" id="AFK41024.1"/>
    </source>
</evidence>
<dbReference type="AlphaFoldDB" id="I3SL82"/>
<organism evidence="1">
    <name type="scientific">Lotus japonicus</name>
    <name type="common">Lotus corniculatus var. japonicus</name>
    <dbReference type="NCBI Taxonomy" id="34305"/>
    <lineage>
        <taxon>Eukaryota</taxon>
        <taxon>Viridiplantae</taxon>
        <taxon>Streptophyta</taxon>
        <taxon>Embryophyta</taxon>
        <taxon>Tracheophyta</taxon>
        <taxon>Spermatophyta</taxon>
        <taxon>Magnoliopsida</taxon>
        <taxon>eudicotyledons</taxon>
        <taxon>Gunneridae</taxon>
        <taxon>Pentapetalae</taxon>
        <taxon>rosids</taxon>
        <taxon>fabids</taxon>
        <taxon>Fabales</taxon>
        <taxon>Fabaceae</taxon>
        <taxon>Papilionoideae</taxon>
        <taxon>50 kb inversion clade</taxon>
        <taxon>NPAAA clade</taxon>
        <taxon>Hologalegina</taxon>
        <taxon>robinioid clade</taxon>
        <taxon>Loteae</taxon>
        <taxon>Lotus</taxon>
    </lineage>
</organism>
<dbReference type="EMBL" id="BT141230">
    <property type="protein sequence ID" value="AFK41024.1"/>
    <property type="molecule type" value="mRNA"/>
</dbReference>
<reference evidence="1" key="1">
    <citation type="submission" date="2012-05" db="EMBL/GenBank/DDBJ databases">
        <authorList>
            <person name="Krishnakumar V."/>
            <person name="Cheung F."/>
            <person name="Xiao Y."/>
            <person name="Chan A."/>
            <person name="Moskal W.A."/>
            <person name="Town C.D."/>
        </authorList>
    </citation>
    <scope>NUCLEOTIDE SEQUENCE</scope>
</reference>
<proteinExistence type="evidence at transcript level"/>